<evidence type="ECO:0000313" key="1">
    <source>
        <dbReference type="EMBL" id="WVZ10558.1"/>
    </source>
</evidence>
<gene>
    <name evidence="1" type="ORF">V8G54_015088</name>
</gene>
<reference evidence="1 2" key="1">
    <citation type="journal article" date="2023" name="Life. Sci Alliance">
        <title>Evolutionary insights into 3D genome organization and epigenetic landscape of Vigna mungo.</title>
        <authorList>
            <person name="Junaid A."/>
            <person name="Singh B."/>
            <person name="Bhatia S."/>
        </authorList>
    </citation>
    <scope>NUCLEOTIDE SEQUENCE [LARGE SCALE GENOMIC DNA]</scope>
    <source>
        <strain evidence="1">Urdbean</strain>
    </source>
</reference>
<evidence type="ECO:0000313" key="2">
    <source>
        <dbReference type="Proteomes" id="UP001374535"/>
    </source>
</evidence>
<keyword evidence="2" id="KW-1185">Reference proteome</keyword>
<protein>
    <submittedName>
        <fullName evidence="1">Uncharacterized protein</fullName>
    </submittedName>
</protein>
<name>A0AAQ3NKJ4_VIGMU</name>
<dbReference type="EMBL" id="CP144696">
    <property type="protein sequence ID" value="WVZ10558.1"/>
    <property type="molecule type" value="Genomic_DNA"/>
</dbReference>
<dbReference type="AlphaFoldDB" id="A0AAQ3NKJ4"/>
<sequence>MRLPVDVPSVFLQSVPVSSSPFSILTMVSPGVMDPLSFSLCQLEYLIRFIALGMMRLKTCFPVHNGSGFNIAGVGTFPSKSSHHINMFMKTSFGIKVSLLVIFLHPKSESWTIPITGLFDCGDTMHLGTIISSNTSALVSKD</sequence>
<organism evidence="1 2">
    <name type="scientific">Vigna mungo</name>
    <name type="common">Black gram</name>
    <name type="synonym">Phaseolus mungo</name>
    <dbReference type="NCBI Taxonomy" id="3915"/>
    <lineage>
        <taxon>Eukaryota</taxon>
        <taxon>Viridiplantae</taxon>
        <taxon>Streptophyta</taxon>
        <taxon>Embryophyta</taxon>
        <taxon>Tracheophyta</taxon>
        <taxon>Spermatophyta</taxon>
        <taxon>Magnoliopsida</taxon>
        <taxon>eudicotyledons</taxon>
        <taxon>Gunneridae</taxon>
        <taxon>Pentapetalae</taxon>
        <taxon>rosids</taxon>
        <taxon>fabids</taxon>
        <taxon>Fabales</taxon>
        <taxon>Fabaceae</taxon>
        <taxon>Papilionoideae</taxon>
        <taxon>50 kb inversion clade</taxon>
        <taxon>NPAAA clade</taxon>
        <taxon>indigoferoid/millettioid clade</taxon>
        <taxon>Phaseoleae</taxon>
        <taxon>Vigna</taxon>
    </lineage>
</organism>
<dbReference type="Proteomes" id="UP001374535">
    <property type="component" value="Chromosome 5"/>
</dbReference>
<accession>A0AAQ3NKJ4</accession>
<proteinExistence type="predicted"/>